<dbReference type="PANTHER" id="PTHR42920:SF5">
    <property type="entry name" value="EAMA DOMAIN-CONTAINING PROTEIN"/>
    <property type="match status" value="1"/>
</dbReference>
<feature type="compositionally biased region" description="Polar residues" evidence="7">
    <location>
        <begin position="314"/>
        <end position="330"/>
    </location>
</feature>
<evidence type="ECO:0000256" key="6">
    <source>
        <dbReference type="ARBA" id="ARBA00023136"/>
    </source>
</evidence>
<dbReference type="InterPro" id="IPR000620">
    <property type="entry name" value="EamA_dom"/>
</dbReference>
<keyword evidence="6 8" id="KW-0472">Membrane</keyword>
<evidence type="ECO:0000313" key="11">
    <source>
        <dbReference type="Proteomes" id="UP000788262"/>
    </source>
</evidence>
<keyword evidence="3" id="KW-1003">Cell membrane</keyword>
<feature type="transmembrane region" description="Helical" evidence="8">
    <location>
        <begin position="91"/>
        <end position="108"/>
    </location>
</feature>
<evidence type="ECO:0000256" key="1">
    <source>
        <dbReference type="ARBA" id="ARBA00004651"/>
    </source>
</evidence>
<dbReference type="Proteomes" id="UP000788262">
    <property type="component" value="Unassembled WGS sequence"/>
</dbReference>
<accession>A0ABS2VUV0</accession>
<reference evidence="10 11" key="1">
    <citation type="submission" date="2021-02" db="EMBL/GenBank/DDBJ databases">
        <title>Whole genome sequencing of Streptomyces actuosus VRA1.</title>
        <authorList>
            <person name="Sen G."/>
            <person name="Sen A."/>
        </authorList>
    </citation>
    <scope>NUCLEOTIDE SEQUENCE [LARGE SCALE GENOMIC DNA]</scope>
    <source>
        <strain evidence="10 11">VRA1</strain>
    </source>
</reference>
<evidence type="ECO:0000256" key="2">
    <source>
        <dbReference type="ARBA" id="ARBA00007362"/>
    </source>
</evidence>
<comment type="subcellular location">
    <subcellularLocation>
        <location evidence="1">Cell membrane</location>
        <topology evidence="1">Multi-pass membrane protein</topology>
    </subcellularLocation>
</comment>
<dbReference type="PANTHER" id="PTHR42920">
    <property type="entry name" value="OS03G0707200 PROTEIN-RELATED"/>
    <property type="match status" value="1"/>
</dbReference>
<sequence length="368" mass="37245">MTDTRRTDVVLLLVALVWGSSYLSAQTAAAALPVLTVLFARYALAAVVCLGSVGALRSGWSRDEVRAGLPLGLTQAAVLVVETYGVAHTTAANAGIIISLTIVLTPLLDRSGHPGGLPVSFYAAAGLCVPAVALLMSGNGFHAPRLGDLLMLAAAGVRAGHVALVGRITARRTVRPVHLTAVQTLVGAALFLPLSAGGLPDLVRASGSTWGQLVYLAVFCSVFAFLAQTWAVQRTSASRASLLLGTEPVWAAVVGVGLAGERFTPLTALGAALMVAATYRAQAVERSHRATRTAAGADAAGDRAAHRAAKARNRGSSSLGRSPWAQSGTTGIVDEPAGRPGAPSAAPCTGTAETSSPADPAPGARAGV</sequence>
<organism evidence="10 11">
    <name type="scientific">Streptomyces actuosus</name>
    <dbReference type="NCBI Taxonomy" id="1885"/>
    <lineage>
        <taxon>Bacteria</taxon>
        <taxon>Bacillati</taxon>
        <taxon>Actinomycetota</taxon>
        <taxon>Actinomycetes</taxon>
        <taxon>Kitasatosporales</taxon>
        <taxon>Streptomycetaceae</taxon>
        <taxon>Streptomyces</taxon>
    </lineage>
</organism>
<dbReference type="Pfam" id="PF00892">
    <property type="entry name" value="EamA"/>
    <property type="match status" value="2"/>
</dbReference>
<gene>
    <name evidence="10" type="ORF">JS756_22865</name>
</gene>
<feature type="domain" description="EamA" evidence="9">
    <location>
        <begin position="148"/>
        <end position="279"/>
    </location>
</feature>
<feature type="transmembrane region" description="Helical" evidence="8">
    <location>
        <begin position="39"/>
        <end position="56"/>
    </location>
</feature>
<proteinExistence type="inferred from homology"/>
<evidence type="ECO:0000256" key="4">
    <source>
        <dbReference type="ARBA" id="ARBA00022692"/>
    </source>
</evidence>
<feature type="compositionally biased region" description="Low complexity" evidence="7">
    <location>
        <begin position="338"/>
        <end position="347"/>
    </location>
</feature>
<keyword evidence="4 8" id="KW-0812">Transmembrane</keyword>
<evidence type="ECO:0000259" key="9">
    <source>
        <dbReference type="Pfam" id="PF00892"/>
    </source>
</evidence>
<keyword evidence="11" id="KW-1185">Reference proteome</keyword>
<feature type="region of interest" description="Disordered" evidence="7">
    <location>
        <begin position="290"/>
        <end position="368"/>
    </location>
</feature>
<comment type="similarity">
    <text evidence="2">Belongs to the EamA transporter family.</text>
</comment>
<dbReference type="EMBL" id="JAFFZS010000019">
    <property type="protein sequence ID" value="MBN0046903.1"/>
    <property type="molecule type" value="Genomic_DNA"/>
</dbReference>
<feature type="transmembrane region" description="Helical" evidence="8">
    <location>
        <begin position="120"/>
        <end position="137"/>
    </location>
</feature>
<feature type="transmembrane region" description="Helical" evidence="8">
    <location>
        <begin position="214"/>
        <end position="232"/>
    </location>
</feature>
<evidence type="ECO:0000256" key="5">
    <source>
        <dbReference type="ARBA" id="ARBA00022989"/>
    </source>
</evidence>
<name>A0ABS2VUV0_STRAS</name>
<dbReference type="Gene3D" id="1.10.3730.20">
    <property type="match status" value="1"/>
</dbReference>
<keyword evidence="5 8" id="KW-1133">Transmembrane helix</keyword>
<feature type="transmembrane region" description="Helical" evidence="8">
    <location>
        <begin position="177"/>
        <end position="194"/>
    </location>
</feature>
<evidence type="ECO:0000313" key="10">
    <source>
        <dbReference type="EMBL" id="MBN0046903.1"/>
    </source>
</evidence>
<evidence type="ECO:0000256" key="7">
    <source>
        <dbReference type="SAM" id="MobiDB-lite"/>
    </source>
</evidence>
<evidence type="ECO:0000256" key="8">
    <source>
        <dbReference type="SAM" id="Phobius"/>
    </source>
</evidence>
<dbReference type="InterPro" id="IPR037185">
    <property type="entry name" value="EmrE-like"/>
</dbReference>
<dbReference type="InterPro" id="IPR051258">
    <property type="entry name" value="Diverse_Substrate_Transporter"/>
</dbReference>
<evidence type="ECO:0000256" key="3">
    <source>
        <dbReference type="ARBA" id="ARBA00022475"/>
    </source>
</evidence>
<dbReference type="SUPFAM" id="SSF103481">
    <property type="entry name" value="Multidrug resistance efflux transporter EmrE"/>
    <property type="match status" value="1"/>
</dbReference>
<protein>
    <submittedName>
        <fullName evidence="10">EamA family transporter</fullName>
    </submittedName>
</protein>
<feature type="domain" description="EamA" evidence="9">
    <location>
        <begin position="8"/>
        <end position="110"/>
    </location>
</feature>
<comment type="caution">
    <text evidence="10">The sequence shown here is derived from an EMBL/GenBank/DDBJ whole genome shotgun (WGS) entry which is preliminary data.</text>
</comment>